<accession>A0ACB9M1K7</accession>
<dbReference type="EMBL" id="CM039435">
    <property type="protein sequence ID" value="KAI4317456.1"/>
    <property type="molecule type" value="Genomic_DNA"/>
</dbReference>
<reference evidence="1 2" key="1">
    <citation type="journal article" date="2022" name="DNA Res.">
        <title>Chromosomal-level genome assembly of the orchid tree Bauhinia variegata (Leguminosae; Cercidoideae) supports the allotetraploid origin hypothesis of Bauhinia.</title>
        <authorList>
            <person name="Zhong Y."/>
            <person name="Chen Y."/>
            <person name="Zheng D."/>
            <person name="Pang J."/>
            <person name="Liu Y."/>
            <person name="Luo S."/>
            <person name="Meng S."/>
            <person name="Qian L."/>
            <person name="Wei D."/>
            <person name="Dai S."/>
            <person name="Zhou R."/>
        </authorList>
    </citation>
    <scope>NUCLEOTIDE SEQUENCE [LARGE SCALE GENOMIC DNA]</scope>
    <source>
        <strain evidence="1">BV-YZ2020</strain>
    </source>
</reference>
<evidence type="ECO:0000313" key="1">
    <source>
        <dbReference type="EMBL" id="KAI4317456.1"/>
    </source>
</evidence>
<proteinExistence type="predicted"/>
<dbReference type="Proteomes" id="UP000828941">
    <property type="component" value="Chromosome 10"/>
</dbReference>
<keyword evidence="2" id="KW-1185">Reference proteome</keyword>
<comment type="caution">
    <text evidence="1">The sequence shown here is derived from an EMBL/GenBank/DDBJ whole genome shotgun (WGS) entry which is preliminary data.</text>
</comment>
<name>A0ACB9M1K7_BAUVA</name>
<sequence length="238" mass="25403">MLRFVLAFTVLSSLLFTSSFAQTCSSYSFPGNRTFALCRDLPQLSSYLHWNYEQATGKLDLAYRHGGITSTDKWVSWAINPSNNLEQSMIGAQALVAFPQSNGTTRVYTSNITGYGTTLAEGTISYNVSGLNATHQNNEVIIFATLILPSGNTTLVHLWQEGPLSGSTPQRHEMTSANLNAKGTLDLLTAQAPAPAGSGAGAPPPTGGGSNGQDQGRTSWTPLALFCLSLSLYVSIYI</sequence>
<protein>
    <submittedName>
        <fullName evidence="1">Uncharacterized protein</fullName>
    </submittedName>
</protein>
<evidence type="ECO:0000313" key="2">
    <source>
        <dbReference type="Proteomes" id="UP000828941"/>
    </source>
</evidence>
<gene>
    <name evidence="1" type="ORF">L6164_025323</name>
</gene>
<organism evidence="1 2">
    <name type="scientific">Bauhinia variegata</name>
    <name type="common">Purple orchid tree</name>
    <name type="synonym">Phanera variegata</name>
    <dbReference type="NCBI Taxonomy" id="167791"/>
    <lineage>
        <taxon>Eukaryota</taxon>
        <taxon>Viridiplantae</taxon>
        <taxon>Streptophyta</taxon>
        <taxon>Embryophyta</taxon>
        <taxon>Tracheophyta</taxon>
        <taxon>Spermatophyta</taxon>
        <taxon>Magnoliopsida</taxon>
        <taxon>eudicotyledons</taxon>
        <taxon>Gunneridae</taxon>
        <taxon>Pentapetalae</taxon>
        <taxon>rosids</taxon>
        <taxon>fabids</taxon>
        <taxon>Fabales</taxon>
        <taxon>Fabaceae</taxon>
        <taxon>Cercidoideae</taxon>
        <taxon>Cercideae</taxon>
        <taxon>Bauhiniinae</taxon>
        <taxon>Bauhinia</taxon>
    </lineage>
</organism>